<sequence>MLALLDRTSRKARFFLGTCPGTHRRLPGPDNKPTDKETIEEGRRADIFPSLNADADTIVPSALIEPLALASKRPVAADFDEDHAPYEQVVSQAEPSLSPAASSTAPCQTIQHFFAGASHFTVGQLNNYTICAEELRMQVQVLQAHIAQRGLSQPVGYTRENGVRIVDALGGELILPPSIIRQYSVTSVAVSQK</sequence>
<accession>A0A4Y7TCS3</accession>
<gene>
    <name evidence="1" type="ORF">FA13DRAFT_316441</name>
</gene>
<organism evidence="1 2">
    <name type="scientific">Coprinellus micaceus</name>
    <name type="common">Glistening ink-cap mushroom</name>
    <name type="synonym">Coprinus micaceus</name>
    <dbReference type="NCBI Taxonomy" id="71717"/>
    <lineage>
        <taxon>Eukaryota</taxon>
        <taxon>Fungi</taxon>
        <taxon>Dikarya</taxon>
        <taxon>Basidiomycota</taxon>
        <taxon>Agaricomycotina</taxon>
        <taxon>Agaricomycetes</taxon>
        <taxon>Agaricomycetidae</taxon>
        <taxon>Agaricales</taxon>
        <taxon>Agaricineae</taxon>
        <taxon>Psathyrellaceae</taxon>
        <taxon>Coprinellus</taxon>
    </lineage>
</organism>
<reference evidence="1 2" key="1">
    <citation type="journal article" date="2019" name="Nat. Ecol. Evol.">
        <title>Megaphylogeny resolves global patterns of mushroom evolution.</title>
        <authorList>
            <person name="Varga T."/>
            <person name="Krizsan K."/>
            <person name="Foldi C."/>
            <person name="Dima B."/>
            <person name="Sanchez-Garcia M."/>
            <person name="Sanchez-Ramirez S."/>
            <person name="Szollosi G.J."/>
            <person name="Szarkandi J.G."/>
            <person name="Papp V."/>
            <person name="Albert L."/>
            <person name="Andreopoulos W."/>
            <person name="Angelini C."/>
            <person name="Antonin V."/>
            <person name="Barry K.W."/>
            <person name="Bougher N.L."/>
            <person name="Buchanan P."/>
            <person name="Buyck B."/>
            <person name="Bense V."/>
            <person name="Catcheside P."/>
            <person name="Chovatia M."/>
            <person name="Cooper J."/>
            <person name="Damon W."/>
            <person name="Desjardin D."/>
            <person name="Finy P."/>
            <person name="Geml J."/>
            <person name="Haridas S."/>
            <person name="Hughes K."/>
            <person name="Justo A."/>
            <person name="Karasinski D."/>
            <person name="Kautmanova I."/>
            <person name="Kiss B."/>
            <person name="Kocsube S."/>
            <person name="Kotiranta H."/>
            <person name="LaButti K.M."/>
            <person name="Lechner B.E."/>
            <person name="Liimatainen K."/>
            <person name="Lipzen A."/>
            <person name="Lukacs Z."/>
            <person name="Mihaltcheva S."/>
            <person name="Morgado L.N."/>
            <person name="Niskanen T."/>
            <person name="Noordeloos M.E."/>
            <person name="Ohm R.A."/>
            <person name="Ortiz-Santana B."/>
            <person name="Ovrebo C."/>
            <person name="Racz N."/>
            <person name="Riley R."/>
            <person name="Savchenko A."/>
            <person name="Shiryaev A."/>
            <person name="Soop K."/>
            <person name="Spirin V."/>
            <person name="Szebenyi C."/>
            <person name="Tomsovsky M."/>
            <person name="Tulloss R.E."/>
            <person name="Uehling J."/>
            <person name="Grigoriev I.V."/>
            <person name="Vagvolgyi C."/>
            <person name="Papp T."/>
            <person name="Martin F.M."/>
            <person name="Miettinen O."/>
            <person name="Hibbett D.S."/>
            <person name="Nagy L.G."/>
        </authorList>
    </citation>
    <scope>NUCLEOTIDE SEQUENCE [LARGE SCALE GENOMIC DNA]</scope>
    <source>
        <strain evidence="1 2">FP101781</strain>
    </source>
</reference>
<dbReference type="STRING" id="71717.A0A4Y7TCS3"/>
<dbReference type="Proteomes" id="UP000298030">
    <property type="component" value="Unassembled WGS sequence"/>
</dbReference>
<evidence type="ECO:0000313" key="1">
    <source>
        <dbReference type="EMBL" id="TEB31975.1"/>
    </source>
</evidence>
<comment type="caution">
    <text evidence="1">The sequence shown here is derived from an EMBL/GenBank/DDBJ whole genome shotgun (WGS) entry which is preliminary data.</text>
</comment>
<proteinExistence type="predicted"/>
<dbReference type="EMBL" id="QPFP01000017">
    <property type="protein sequence ID" value="TEB31975.1"/>
    <property type="molecule type" value="Genomic_DNA"/>
</dbReference>
<keyword evidence="2" id="KW-1185">Reference proteome</keyword>
<dbReference type="AlphaFoldDB" id="A0A4Y7TCS3"/>
<name>A0A4Y7TCS3_COPMI</name>
<evidence type="ECO:0000313" key="2">
    <source>
        <dbReference type="Proteomes" id="UP000298030"/>
    </source>
</evidence>
<protein>
    <submittedName>
        <fullName evidence="1">Uncharacterized protein</fullName>
    </submittedName>
</protein>